<sequence>IMVLDKYYSLTDESIMWKTAMLLHPHFREKQFHNAKWEGSWVDSAVKEPHWVWKDSYQTLVTTTKDP</sequence>
<gene>
    <name evidence="1" type="ORF">BDP27DRAFT_1191828</name>
</gene>
<dbReference type="Proteomes" id="UP000772434">
    <property type="component" value="Unassembled WGS sequence"/>
</dbReference>
<dbReference type="EMBL" id="JADNRY010000750">
    <property type="protein sequence ID" value="KAF9027983.1"/>
    <property type="molecule type" value="Genomic_DNA"/>
</dbReference>
<evidence type="ECO:0000313" key="2">
    <source>
        <dbReference type="Proteomes" id="UP000772434"/>
    </source>
</evidence>
<protein>
    <submittedName>
        <fullName evidence="1">Uncharacterized protein</fullName>
    </submittedName>
</protein>
<evidence type="ECO:0000313" key="1">
    <source>
        <dbReference type="EMBL" id="KAF9027983.1"/>
    </source>
</evidence>
<comment type="caution">
    <text evidence="1">The sequence shown here is derived from an EMBL/GenBank/DDBJ whole genome shotgun (WGS) entry which is preliminary data.</text>
</comment>
<keyword evidence="2" id="KW-1185">Reference proteome</keyword>
<feature type="non-terminal residue" evidence="1">
    <location>
        <position position="1"/>
    </location>
</feature>
<reference evidence="1" key="1">
    <citation type="submission" date="2020-11" db="EMBL/GenBank/DDBJ databases">
        <authorList>
            <consortium name="DOE Joint Genome Institute"/>
            <person name="Ahrendt S."/>
            <person name="Riley R."/>
            <person name="Andreopoulos W."/>
            <person name="Labutti K."/>
            <person name="Pangilinan J."/>
            <person name="Ruiz-Duenas F.J."/>
            <person name="Barrasa J.M."/>
            <person name="Sanchez-Garcia M."/>
            <person name="Camarero S."/>
            <person name="Miyauchi S."/>
            <person name="Serrano A."/>
            <person name="Linde D."/>
            <person name="Babiker R."/>
            <person name="Drula E."/>
            <person name="Ayuso-Fernandez I."/>
            <person name="Pacheco R."/>
            <person name="Padilla G."/>
            <person name="Ferreira P."/>
            <person name="Barriuso J."/>
            <person name="Kellner H."/>
            <person name="Castanera R."/>
            <person name="Alfaro M."/>
            <person name="Ramirez L."/>
            <person name="Pisabarro A.G."/>
            <person name="Kuo A."/>
            <person name="Tritt A."/>
            <person name="Lipzen A."/>
            <person name="He G."/>
            <person name="Yan M."/>
            <person name="Ng V."/>
            <person name="Cullen D."/>
            <person name="Martin F."/>
            <person name="Rosso M.-N."/>
            <person name="Henrissat B."/>
            <person name="Hibbett D."/>
            <person name="Martinez A.T."/>
            <person name="Grigoriev I.V."/>
        </authorList>
    </citation>
    <scope>NUCLEOTIDE SEQUENCE</scope>
    <source>
        <strain evidence="1">AH 40177</strain>
    </source>
</reference>
<name>A0A9P5TUW3_9AGAR</name>
<dbReference type="OrthoDB" id="3359487at2759"/>
<proteinExistence type="predicted"/>
<accession>A0A9P5TUW3</accession>
<feature type="non-terminal residue" evidence="1">
    <location>
        <position position="67"/>
    </location>
</feature>
<organism evidence="1 2">
    <name type="scientific">Rhodocollybia butyracea</name>
    <dbReference type="NCBI Taxonomy" id="206335"/>
    <lineage>
        <taxon>Eukaryota</taxon>
        <taxon>Fungi</taxon>
        <taxon>Dikarya</taxon>
        <taxon>Basidiomycota</taxon>
        <taxon>Agaricomycotina</taxon>
        <taxon>Agaricomycetes</taxon>
        <taxon>Agaricomycetidae</taxon>
        <taxon>Agaricales</taxon>
        <taxon>Marasmiineae</taxon>
        <taxon>Omphalotaceae</taxon>
        <taxon>Rhodocollybia</taxon>
    </lineage>
</organism>
<dbReference type="AlphaFoldDB" id="A0A9P5TUW3"/>